<dbReference type="Proteomes" id="UP000245626">
    <property type="component" value="Unassembled WGS sequence"/>
</dbReference>
<reference evidence="1 2" key="1">
    <citation type="journal article" date="2018" name="Mol. Biol. Evol.">
        <title>Broad Genomic Sampling Reveals a Smut Pathogenic Ancestry of the Fungal Clade Ustilaginomycotina.</title>
        <authorList>
            <person name="Kijpornyongpan T."/>
            <person name="Mondo S.J."/>
            <person name="Barry K."/>
            <person name="Sandor L."/>
            <person name="Lee J."/>
            <person name="Lipzen A."/>
            <person name="Pangilinan J."/>
            <person name="LaButti K."/>
            <person name="Hainaut M."/>
            <person name="Henrissat B."/>
            <person name="Grigoriev I.V."/>
            <person name="Spatafora J.W."/>
            <person name="Aime M.C."/>
        </authorList>
    </citation>
    <scope>NUCLEOTIDE SEQUENCE [LARGE SCALE GENOMIC DNA]</scope>
    <source>
        <strain evidence="1 2">SA 807</strain>
    </source>
</reference>
<accession>A0ACD0NQI1</accession>
<protein>
    <submittedName>
        <fullName evidence="1">Uncharacterized protein</fullName>
    </submittedName>
</protein>
<name>A0ACD0NQI1_9BASI</name>
<organism evidence="1 2">
    <name type="scientific">Violaceomyces palustris</name>
    <dbReference type="NCBI Taxonomy" id="1673888"/>
    <lineage>
        <taxon>Eukaryota</taxon>
        <taxon>Fungi</taxon>
        <taxon>Dikarya</taxon>
        <taxon>Basidiomycota</taxon>
        <taxon>Ustilaginomycotina</taxon>
        <taxon>Ustilaginomycetes</taxon>
        <taxon>Violaceomycetales</taxon>
        <taxon>Violaceomycetaceae</taxon>
        <taxon>Violaceomyces</taxon>
    </lineage>
</organism>
<evidence type="ECO:0000313" key="1">
    <source>
        <dbReference type="EMBL" id="PWN48083.1"/>
    </source>
</evidence>
<sequence length="1110" mass="122513">MAWKDRKSSPPSLGTPMAPITPKLSKANRIESVWAYSTFPSQDQAAPISPLRNEPYRSLPPPKKLRTDPTQVTQDYKESLWRPNFASDRQQLNLFDVSASYHHPQASHHRSLGSFTNSGSNRELISTATSSSSKGPGICATRLYSSTDRPDTASSATSMAPQASFAEHKKASKASLRPNKTGFTRSRTGCFTCRNQKKKCDEKRPQCTRCANNLHKCQYPSQRVSSGSNRHSEAEYSLLGAELPLICAESGIPEAQTGNHLDPRSRLQLSTPRSEMAVNSCHALYTSDPIYTTHRASDHQRSRTTTQTGDVVEAHHTRHFRADSLENYRFGTLEPFQGNLAGRLVSDHGHPFRQEGRGSDADSEVPEHRMTFSGQSTNRNLEPVHTWSSQSGHPLRAVPYAFHDGGGQTRSPEIGTSEEMAPGKPTVGSHRDQDVQETSIAEERSTSKTERSLSFDKHSFYGDSSGSPSSSGIDQSTCSEPDVAEGHQRKIPLASRSRQVQKEFSASDPTVEQRSGMSQNGNVEDSGPGQTSLRRYKPDTCFVEKASGSDLVAGQLGICTSDRPQLSEGSSSPYCPVSIDATKRPNFSNHDRSVLKQDNLTSVNYSKSTHALQGREGIESFSRGASFNPPYSSNVRMFKEQSVSVPETMGFATNPLLGNGPMTAHLTDLQNAFIGMEEFFGNYSDLPHHGVSNCFPEDHCCQDNPFFESLPMPPEFPADVETWFLPGNEWPKDFLPDLLPGDSTFDFALTKDGRPLRSANTALRHQGSNISQGNFVEVCGQDGVKIPRKEVIDESVEQFLRKKLSDETSQVSRHGPMPKNCCDSESCESTSPIIGNSVQLHDTDTEARLLSYFVDFVSATIVLKDIESSPSRTFYKRLAHLAASSTGGPLFHAILSISAIHRYNLESSPWWTNTKGSPAPPCDPQSTMQPDGEEIKKTSKKMEKLSGNQLARAHRERAIKLLTKAQSRKGMESDLPIEMGPAVLLLVTLSALLEGETLLIPQYLKNCEQQLLHAIKKDSNPTAEARKSGSDEDASPIDKAKEEKKDDSFSHSEILALCTSLFTVYKTVHCLYTGECFPKSRLESLQPHPRREEWNKTRNNCTIMTLGLVS</sequence>
<evidence type="ECO:0000313" key="2">
    <source>
        <dbReference type="Proteomes" id="UP000245626"/>
    </source>
</evidence>
<dbReference type="EMBL" id="KZ820272">
    <property type="protein sequence ID" value="PWN48083.1"/>
    <property type="molecule type" value="Genomic_DNA"/>
</dbReference>
<gene>
    <name evidence="1" type="ORF">IE53DRAFT_214038</name>
</gene>
<proteinExistence type="predicted"/>
<keyword evidence="2" id="KW-1185">Reference proteome</keyword>